<feature type="compositionally biased region" description="Basic and acidic residues" evidence="1">
    <location>
        <begin position="77"/>
        <end position="109"/>
    </location>
</feature>
<proteinExistence type="predicted"/>
<reference evidence="2" key="1">
    <citation type="submission" date="2022-11" db="EMBL/GenBank/DDBJ databases">
        <title>Chromosomal genome sequence assembly and mating type (MAT) locus characterization of the leprose asexual lichenized fungus Lepraria neglecta (Nyl.) Erichsen.</title>
        <authorList>
            <person name="Allen J.L."/>
            <person name="Pfeffer B."/>
        </authorList>
    </citation>
    <scope>NUCLEOTIDE SEQUENCE</scope>
    <source>
        <strain evidence="2">Allen 5258</strain>
    </source>
</reference>
<dbReference type="EMBL" id="JASNWA010000004">
    <property type="protein sequence ID" value="KAK3176972.1"/>
    <property type="molecule type" value="Genomic_DNA"/>
</dbReference>
<comment type="caution">
    <text evidence="2">The sequence shown here is derived from an EMBL/GenBank/DDBJ whole genome shotgun (WGS) entry which is preliminary data.</text>
</comment>
<feature type="compositionally biased region" description="Polar residues" evidence="1">
    <location>
        <begin position="219"/>
        <end position="229"/>
    </location>
</feature>
<feature type="compositionally biased region" description="Basic and acidic residues" evidence="1">
    <location>
        <begin position="133"/>
        <end position="147"/>
    </location>
</feature>
<organism evidence="2 3">
    <name type="scientific">Lepraria neglecta</name>
    <dbReference type="NCBI Taxonomy" id="209136"/>
    <lineage>
        <taxon>Eukaryota</taxon>
        <taxon>Fungi</taxon>
        <taxon>Dikarya</taxon>
        <taxon>Ascomycota</taxon>
        <taxon>Pezizomycotina</taxon>
        <taxon>Lecanoromycetes</taxon>
        <taxon>OSLEUM clade</taxon>
        <taxon>Lecanoromycetidae</taxon>
        <taxon>Lecanorales</taxon>
        <taxon>Lecanorineae</taxon>
        <taxon>Stereocaulaceae</taxon>
        <taxon>Lepraria</taxon>
    </lineage>
</organism>
<evidence type="ECO:0000313" key="2">
    <source>
        <dbReference type="EMBL" id="KAK3176972.1"/>
    </source>
</evidence>
<feature type="compositionally biased region" description="Low complexity" evidence="1">
    <location>
        <begin position="59"/>
        <end position="73"/>
    </location>
</feature>
<feature type="compositionally biased region" description="Polar residues" evidence="1">
    <location>
        <begin position="184"/>
        <end position="210"/>
    </location>
</feature>
<gene>
    <name evidence="2" type="ORF">OEA41_008298</name>
</gene>
<name>A0AAD9ZEV4_9LECA</name>
<evidence type="ECO:0000313" key="3">
    <source>
        <dbReference type="Proteomes" id="UP001276659"/>
    </source>
</evidence>
<accession>A0AAD9ZEV4</accession>
<dbReference type="Proteomes" id="UP001276659">
    <property type="component" value="Unassembled WGS sequence"/>
</dbReference>
<feature type="compositionally biased region" description="Basic and acidic residues" evidence="1">
    <location>
        <begin position="174"/>
        <end position="183"/>
    </location>
</feature>
<evidence type="ECO:0000256" key="1">
    <source>
        <dbReference type="SAM" id="MobiDB-lite"/>
    </source>
</evidence>
<feature type="region of interest" description="Disordered" evidence="1">
    <location>
        <begin position="58"/>
        <end position="115"/>
    </location>
</feature>
<dbReference type="AlphaFoldDB" id="A0AAD9ZEV4"/>
<sequence>MDHQSLLSPHRAISGAICAGRPPGKWFAFQLLVANLLRENSKAGLYIGQNGLRVKSYTKSLPKSKGDSSGSKAKGAKAKEERTNPTRKDPKSKRKVTDTEVEVKSKDEGADPNDEAMKLMFQATIANMKRAGLLKERTKSKGKDPKSKSKHKKAKKSKDQGAQTEAMGVTLKNKNTESEDEAARTNTTQSIKPQSQAPTPRSPEYNNSPNQPHPKTDSPGASESLSNLL</sequence>
<keyword evidence="3" id="KW-1185">Reference proteome</keyword>
<protein>
    <submittedName>
        <fullName evidence="2">Uncharacterized protein</fullName>
    </submittedName>
</protein>
<feature type="region of interest" description="Disordered" evidence="1">
    <location>
        <begin position="130"/>
        <end position="229"/>
    </location>
</feature>